<protein>
    <submittedName>
        <fullName evidence="9">Anaerobic ribonucleoside-triphosphate reductase activating protein</fullName>
    </submittedName>
</protein>
<evidence type="ECO:0000259" key="8">
    <source>
        <dbReference type="PROSITE" id="PS51918"/>
    </source>
</evidence>
<dbReference type="InterPro" id="IPR036388">
    <property type="entry name" value="WH-like_DNA-bd_sf"/>
</dbReference>
<comment type="caution">
    <text evidence="9">The sequence shown here is derived from an EMBL/GenBank/DDBJ whole genome shotgun (WGS) entry which is preliminary data.</text>
</comment>
<keyword evidence="5" id="KW-0408">Iron</keyword>
<dbReference type="InterPro" id="IPR007197">
    <property type="entry name" value="rSAM"/>
</dbReference>
<dbReference type="PROSITE" id="PS50995">
    <property type="entry name" value="HTH_MARR_2"/>
    <property type="match status" value="1"/>
</dbReference>
<dbReference type="PROSITE" id="PS51918">
    <property type="entry name" value="RADICAL_SAM"/>
    <property type="match status" value="1"/>
</dbReference>
<dbReference type="SFLD" id="SFLDG01094">
    <property type="entry name" value="Uncharacterised_Radical_SAM_Su"/>
    <property type="match status" value="1"/>
</dbReference>
<organism evidence="9 10">
    <name type="scientific">Solobacterium moorei</name>
    <dbReference type="NCBI Taxonomy" id="102148"/>
    <lineage>
        <taxon>Bacteria</taxon>
        <taxon>Bacillati</taxon>
        <taxon>Bacillota</taxon>
        <taxon>Erysipelotrichia</taxon>
        <taxon>Erysipelotrichales</taxon>
        <taxon>Erysipelotrichaceae</taxon>
        <taxon>Solobacterium</taxon>
    </lineage>
</organism>
<comment type="cofactor">
    <cofactor evidence="1">
        <name>[4Fe-4S] cluster</name>
        <dbReference type="ChEBI" id="CHEBI:49883"/>
    </cofactor>
</comment>
<dbReference type="Gene3D" id="1.10.10.10">
    <property type="entry name" value="Winged helix-like DNA-binding domain superfamily/Winged helix DNA-binding domain"/>
    <property type="match status" value="1"/>
</dbReference>
<dbReference type="InterPro" id="IPR013785">
    <property type="entry name" value="Aldolase_TIM"/>
</dbReference>
<dbReference type="GO" id="GO:0046872">
    <property type="term" value="F:metal ion binding"/>
    <property type="evidence" value="ECO:0007669"/>
    <property type="project" value="UniProtKB-KW"/>
</dbReference>
<dbReference type="InterPro" id="IPR034457">
    <property type="entry name" value="Organic_radical-activating"/>
</dbReference>
<keyword evidence="4" id="KW-0479">Metal-binding</keyword>
<dbReference type="InterPro" id="IPR000835">
    <property type="entry name" value="HTH_MarR-typ"/>
</dbReference>
<dbReference type="SMART" id="SM00347">
    <property type="entry name" value="HTH_MARR"/>
    <property type="match status" value="1"/>
</dbReference>
<feature type="domain" description="Radical SAM core" evidence="8">
    <location>
        <begin position="162"/>
        <end position="383"/>
    </location>
</feature>
<keyword evidence="2" id="KW-0004">4Fe-4S</keyword>
<dbReference type="Pfam" id="PF12802">
    <property type="entry name" value="MarR_2"/>
    <property type="match status" value="1"/>
</dbReference>
<dbReference type="SFLD" id="SFLDS00029">
    <property type="entry name" value="Radical_SAM"/>
    <property type="match status" value="1"/>
</dbReference>
<dbReference type="PANTHER" id="PTHR30352">
    <property type="entry name" value="PYRUVATE FORMATE-LYASE-ACTIVATING ENZYME"/>
    <property type="match status" value="1"/>
</dbReference>
<evidence type="ECO:0000256" key="1">
    <source>
        <dbReference type="ARBA" id="ARBA00001966"/>
    </source>
</evidence>
<dbReference type="InterPro" id="IPR058240">
    <property type="entry name" value="rSAM_sf"/>
</dbReference>
<sequence>MSDTSNFILNLSVLFRNTQKYFDKMLAPYDIGSGQLTFLLIINENEGITMQDVTRISEVDKGTTTKSIQRLIEQGYVSAVQDEKDHRMKHLHTTDKASTMMTAVYDFRNQCRAALASGVDFDRFEEMLNVACENSRNILSSELDAFHTLKIGALQKTTITDYPGKVAATIYTAGCNMKCPFCNQKDLVFIPEKYRYIAPEEILSYLNQRSGLLDGVVISGGEPLLQEELIPFIRQIKELGYAVKLDTNGTNNEKLGILLEEGLLDFVSLDIKNSAEKYPLTSGLKSDMEYKHPITESVCLLQEYKVEHEFKTTVVKEFHTVDDLIEIAKFIGSDARYVLQQFVSSDTVIQPDLHAYTAEEMEEMKKAVEPYVKTVELRLAKEV</sequence>
<dbReference type="AlphaFoldDB" id="A0A412PI96"/>
<evidence type="ECO:0000256" key="3">
    <source>
        <dbReference type="ARBA" id="ARBA00022691"/>
    </source>
</evidence>
<feature type="domain" description="HTH marR-type" evidence="7">
    <location>
        <begin position="4"/>
        <end position="148"/>
    </location>
</feature>
<dbReference type="GO" id="GO:0003824">
    <property type="term" value="F:catalytic activity"/>
    <property type="evidence" value="ECO:0007669"/>
    <property type="project" value="InterPro"/>
</dbReference>
<gene>
    <name evidence="9" type="ORF">DWX20_02140</name>
</gene>
<name>A0A412PI96_9FIRM</name>
<dbReference type="NCBIfam" id="TIGR02495">
    <property type="entry name" value="NrdG2"/>
    <property type="match status" value="1"/>
</dbReference>
<dbReference type="GO" id="GO:0003700">
    <property type="term" value="F:DNA-binding transcription factor activity"/>
    <property type="evidence" value="ECO:0007669"/>
    <property type="project" value="InterPro"/>
</dbReference>
<evidence type="ECO:0000259" key="7">
    <source>
        <dbReference type="PROSITE" id="PS50995"/>
    </source>
</evidence>
<dbReference type="RefSeq" id="WP_006526002.1">
    <property type="nucleotide sequence ID" value="NZ_CABJCF010000001.1"/>
</dbReference>
<dbReference type="Gene3D" id="3.20.20.70">
    <property type="entry name" value="Aldolase class I"/>
    <property type="match status" value="1"/>
</dbReference>
<dbReference type="SUPFAM" id="SSF46785">
    <property type="entry name" value="Winged helix' DNA-binding domain"/>
    <property type="match status" value="1"/>
</dbReference>
<evidence type="ECO:0000256" key="5">
    <source>
        <dbReference type="ARBA" id="ARBA00023004"/>
    </source>
</evidence>
<dbReference type="Proteomes" id="UP000284731">
    <property type="component" value="Unassembled WGS sequence"/>
</dbReference>
<evidence type="ECO:0000256" key="2">
    <source>
        <dbReference type="ARBA" id="ARBA00022485"/>
    </source>
</evidence>
<accession>A0A412PI96</accession>
<evidence type="ECO:0000313" key="9">
    <source>
        <dbReference type="EMBL" id="RGT57874.1"/>
    </source>
</evidence>
<keyword evidence="6" id="KW-0411">Iron-sulfur</keyword>
<dbReference type="CDD" id="cd01335">
    <property type="entry name" value="Radical_SAM"/>
    <property type="match status" value="1"/>
</dbReference>
<keyword evidence="3" id="KW-0949">S-adenosyl-L-methionine</keyword>
<evidence type="ECO:0000256" key="6">
    <source>
        <dbReference type="ARBA" id="ARBA00023014"/>
    </source>
</evidence>
<proteinExistence type="predicted"/>
<dbReference type="GO" id="GO:0051539">
    <property type="term" value="F:4 iron, 4 sulfur cluster binding"/>
    <property type="evidence" value="ECO:0007669"/>
    <property type="project" value="UniProtKB-KW"/>
</dbReference>
<dbReference type="InterPro" id="IPR036390">
    <property type="entry name" value="WH_DNA-bd_sf"/>
</dbReference>
<dbReference type="SUPFAM" id="SSF102114">
    <property type="entry name" value="Radical SAM enzymes"/>
    <property type="match status" value="1"/>
</dbReference>
<dbReference type="PANTHER" id="PTHR30352:SF13">
    <property type="entry name" value="GLYCYL-RADICAL ENZYME ACTIVATING ENZYME YJJW-RELATED"/>
    <property type="match status" value="1"/>
</dbReference>
<dbReference type="EMBL" id="QRWX01000001">
    <property type="protein sequence ID" value="RGT57874.1"/>
    <property type="molecule type" value="Genomic_DNA"/>
</dbReference>
<dbReference type="Pfam" id="PF04055">
    <property type="entry name" value="Radical_SAM"/>
    <property type="match status" value="1"/>
</dbReference>
<reference evidence="9 10" key="1">
    <citation type="submission" date="2018-08" db="EMBL/GenBank/DDBJ databases">
        <title>A genome reference for cultivated species of the human gut microbiota.</title>
        <authorList>
            <person name="Zou Y."/>
            <person name="Xue W."/>
            <person name="Luo G."/>
        </authorList>
    </citation>
    <scope>NUCLEOTIDE SEQUENCE [LARGE SCALE GENOMIC DNA]</scope>
    <source>
        <strain evidence="9 10">AF18-46</strain>
    </source>
</reference>
<evidence type="ECO:0000256" key="4">
    <source>
        <dbReference type="ARBA" id="ARBA00022723"/>
    </source>
</evidence>
<dbReference type="InterPro" id="IPR012840">
    <property type="entry name" value="NrdG2"/>
</dbReference>
<evidence type="ECO:0000313" key="10">
    <source>
        <dbReference type="Proteomes" id="UP000284731"/>
    </source>
</evidence>